<dbReference type="AlphaFoldDB" id="G4QHH2"/>
<sequence>MLKMNLLSNIKKGNQYQLIVFTLLFVAVWGNSLIGTTDMANWIIENTLTVISLIFLISTYRAFRFNNFSYLLLCIFLCMHVYGSKYTYAENPLGFYFQEIFNSPRNQYDRFVHFSFGLLLFYPMWECFSKWLKYPENVALTVPSLLVVSVGAFYEIIEWLVADLFFAEQGISYLGTQGDIWDAQKDMAVAIAGVCIATALFYFYNLSNRKTINNS</sequence>
<dbReference type="eggNOG" id="COG3647">
    <property type="taxonomic scope" value="Bacteria"/>
</dbReference>
<evidence type="ECO:0000256" key="1">
    <source>
        <dbReference type="SAM" id="Phobius"/>
    </source>
</evidence>
<dbReference type="EMBL" id="CP003060">
    <property type="protein sequence ID" value="AEP29958.1"/>
    <property type="molecule type" value="Genomic_DNA"/>
</dbReference>
<keyword evidence="3" id="KW-1185">Reference proteome</keyword>
<keyword evidence="1" id="KW-0812">Transmembrane</keyword>
<gene>
    <name evidence="2" type="primary">yjdF</name>
    <name evidence="2" type="ordered locus">GNIT_1849</name>
</gene>
<dbReference type="PIRSF" id="PIRSF020606">
    <property type="entry name" value="UCP020606"/>
    <property type="match status" value="1"/>
</dbReference>
<dbReference type="HOGENOM" id="CLU_087528_2_0_6"/>
<evidence type="ECO:0000313" key="3">
    <source>
        <dbReference type="Proteomes" id="UP000009282"/>
    </source>
</evidence>
<keyword evidence="1" id="KW-1133">Transmembrane helix</keyword>
<feature type="transmembrane region" description="Helical" evidence="1">
    <location>
        <begin position="187"/>
        <end position="206"/>
    </location>
</feature>
<dbReference type="Proteomes" id="UP000009282">
    <property type="component" value="Chromosome"/>
</dbReference>
<dbReference type="KEGG" id="gni:GNIT_1849"/>
<feature type="transmembrane region" description="Helical" evidence="1">
    <location>
        <begin position="137"/>
        <end position="157"/>
    </location>
</feature>
<accession>G4QHH2</accession>
<feature type="transmembrane region" description="Helical" evidence="1">
    <location>
        <begin position="108"/>
        <end position="125"/>
    </location>
</feature>
<dbReference type="InterPro" id="IPR058534">
    <property type="entry name" value="YjdF"/>
</dbReference>
<dbReference type="Pfam" id="PF09997">
    <property type="entry name" value="DUF2238"/>
    <property type="match status" value="1"/>
</dbReference>
<protein>
    <submittedName>
        <fullName evidence="2">Putative integral membrane protein</fullName>
    </submittedName>
</protein>
<feature type="transmembrane region" description="Helical" evidence="1">
    <location>
        <begin position="70"/>
        <end position="88"/>
    </location>
</feature>
<dbReference type="InterPro" id="IPR014509">
    <property type="entry name" value="YjdF-like"/>
</dbReference>
<keyword evidence="1" id="KW-0472">Membrane</keyword>
<organism evidence="2 3">
    <name type="scientific">Glaciecola nitratireducens (strain JCM 12485 / KCTC 12276 / FR1064)</name>
    <dbReference type="NCBI Taxonomy" id="1085623"/>
    <lineage>
        <taxon>Bacteria</taxon>
        <taxon>Pseudomonadati</taxon>
        <taxon>Pseudomonadota</taxon>
        <taxon>Gammaproteobacteria</taxon>
        <taxon>Alteromonadales</taxon>
        <taxon>Alteromonadaceae</taxon>
        <taxon>Brumicola</taxon>
    </lineage>
</organism>
<evidence type="ECO:0000313" key="2">
    <source>
        <dbReference type="EMBL" id="AEP29958.1"/>
    </source>
</evidence>
<proteinExistence type="predicted"/>
<feature type="transmembrane region" description="Helical" evidence="1">
    <location>
        <begin position="40"/>
        <end position="58"/>
    </location>
</feature>
<name>G4QHH2_GLANF</name>
<reference evidence="2 3" key="1">
    <citation type="journal article" date="2011" name="J. Bacteriol.">
        <title>Complete genome sequence of seawater bacterium Glaciecola nitratireducens FR1064T.</title>
        <authorList>
            <person name="Bian F."/>
            <person name="Qin Q.L."/>
            <person name="Xie B.B."/>
            <person name="Shu Y.L."/>
            <person name="Zhang X.Y."/>
            <person name="Yu Y."/>
            <person name="Chen B."/>
            <person name="Chen X.L."/>
            <person name="Zhou B.C."/>
            <person name="Zhang Y.Z."/>
        </authorList>
    </citation>
    <scope>NUCLEOTIDE SEQUENCE [LARGE SCALE GENOMIC DNA]</scope>
    <source>
        <strain evidence="3">JCM 12485 / KCTC 12276 / FR1064</strain>
    </source>
</reference>